<dbReference type="OrthoDB" id="1827676at2759"/>
<sequence length="419" mass="46361">MNTWERHGSGCRPDAPGIDLWLSRLGYPEPDQQDENASDSSSSKRNHNSAAVGGVQGARSMASQQNNCGTEVISRATYQTQKTVGNSYQPAQEVSSNQNASNDKLQKTVKPEIMEVSSNQNASNDKLQKTVKPEIMVNNIHGRHLFARTRSSPELTETYGEALSQQRRNRAPEAGKRQTNSVRADSTRKKNLESNLSSNIRHVSDSTSNRHTPSPRSPDSTADMSSAVNSYYDDLGSVSVNEDFSAAGDQGMQQEEQDLVNSMATLTGQGFNGQFPFPYNFATGHLPFPITPSMLASVGYGQRNVPGIVSSNPPFTETLWSTNMQFPQNFASSPFTHYFPSGSHLNLEKLRKAGNEAMGSPDNVDESDHELWHKQERGPHSFGLEIGSYGMHHANDKHHHRSSTFPNFWEVLRRNTYGI</sequence>
<comment type="caution">
    <text evidence="2">The sequence shown here is derived from an EMBL/GenBank/DDBJ whole genome shotgun (WGS) entry which is preliminary data.</text>
</comment>
<evidence type="ECO:0000313" key="3">
    <source>
        <dbReference type="Proteomes" id="UP000467841"/>
    </source>
</evidence>
<feature type="region of interest" description="Disordered" evidence="1">
    <location>
        <begin position="83"/>
        <end position="134"/>
    </location>
</feature>
<dbReference type="Proteomes" id="UP000467841">
    <property type="component" value="Unassembled WGS sequence"/>
</dbReference>
<feature type="region of interest" description="Disordered" evidence="1">
    <location>
        <begin position="23"/>
        <end position="68"/>
    </location>
</feature>
<feature type="compositionally biased region" description="Basic and acidic residues" evidence="1">
    <location>
        <begin position="104"/>
        <end position="113"/>
    </location>
</feature>
<dbReference type="AlphaFoldDB" id="A0A6D2I8Q1"/>
<name>A0A6D2I8Q1_9BRAS</name>
<feature type="region of interest" description="Disordered" evidence="1">
    <location>
        <begin position="147"/>
        <end position="226"/>
    </location>
</feature>
<feature type="compositionally biased region" description="Low complexity" evidence="1">
    <location>
        <begin position="38"/>
        <end position="51"/>
    </location>
</feature>
<dbReference type="PANTHER" id="PTHR45979:SF30">
    <property type="entry name" value="NUCLEOTIDYLTRANSFERASE"/>
    <property type="match status" value="1"/>
</dbReference>
<reference evidence="2" key="1">
    <citation type="submission" date="2020-01" db="EMBL/GenBank/DDBJ databases">
        <authorList>
            <person name="Mishra B."/>
        </authorList>
    </citation>
    <scope>NUCLEOTIDE SEQUENCE [LARGE SCALE GENOMIC DNA]</scope>
</reference>
<protein>
    <submittedName>
        <fullName evidence="2">Uncharacterized protein</fullName>
    </submittedName>
</protein>
<dbReference type="InterPro" id="IPR058921">
    <property type="entry name" value="PAP/OAS1-rel"/>
</dbReference>
<keyword evidence="3" id="KW-1185">Reference proteome</keyword>
<evidence type="ECO:0000313" key="2">
    <source>
        <dbReference type="EMBL" id="CAA7023049.1"/>
    </source>
</evidence>
<gene>
    <name evidence="2" type="ORF">MERR_LOCUS10284</name>
</gene>
<feature type="compositionally biased region" description="Polar residues" evidence="1">
    <location>
        <begin position="193"/>
        <end position="226"/>
    </location>
</feature>
<accession>A0A6D2I8Q1</accession>
<proteinExistence type="predicted"/>
<feature type="compositionally biased region" description="Polar residues" evidence="1">
    <location>
        <begin position="83"/>
        <end position="103"/>
    </location>
</feature>
<feature type="compositionally biased region" description="Polar residues" evidence="1">
    <location>
        <begin position="116"/>
        <end position="125"/>
    </location>
</feature>
<organism evidence="2 3">
    <name type="scientific">Microthlaspi erraticum</name>
    <dbReference type="NCBI Taxonomy" id="1685480"/>
    <lineage>
        <taxon>Eukaryota</taxon>
        <taxon>Viridiplantae</taxon>
        <taxon>Streptophyta</taxon>
        <taxon>Embryophyta</taxon>
        <taxon>Tracheophyta</taxon>
        <taxon>Spermatophyta</taxon>
        <taxon>Magnoliopsida</taxon>
        <taxon>eudicotyledons</taxon>
        <taxon>Gunneridae</taxon>
        <taxon>Pentapetalae</taxon>
        <taxon>rosids</taxon>
        <taxon>malvids</taxon>
        <taxon>Brassicales</taxon>
        <taxon>Brassicaceae</taxon>
        <taxon>Coluteocarpeae</taxon>
        <taxon>Microthlaspi</taxon>
    </lineage>
</organism>
<evidence type="ECO:0000256" key="1">
    <source>
        <dbReference type="SAM" id="MobiDB-lite"/>
    </source>
</evidence>
<dbReference type="EMBL" id="CACVBM020000765">
    <property type="protein sequence ID" value="CAA7023049.1"/>
    <property type="molecule type" value="Genomic_DNA"/>
</dbReference>
<dbReference type="PANTHER" id="PTHR45979">
    <property type="entry name" value="PAP/OAS1 SUBSTRATE-BINDING DOMAIN SUPERFAMILY"/>
    <property type="match status" value="1"/>
</dbReference>